<evidence type="ECO:0000313" key="2">
    <source>
        <dbReference type="Proteomes" id="UP000275267"/>
    </source>
</evidence>
<name>A0A3L6RDI7_PANMI</name>
<accession>A0A3L6RDI7</accession>
<dbReference type="EMBL" id="PQIB02000009">
    <property type="protein sequence ID" value="RLN00887.1"/>
    <property type="molecule type" value="Genomic_DNA"/>
</dbReference>
<comment type="caution">
    <text evidence="1">The sequence shown here is derived from an EMBL/GenBank/DDBJ whole genome shotgun (WGS) entry which is preliminary data.</text>
</comment>
<dbReference type="PANTHER" id="PTHR33085:SF88">
    <property type="entry name" value="OS08G0165000 PROTEIN"/>
    <property type="match status" value="1"/>
</dbReference>
<keyword evidence="2" id="KW-1185">Reference proteome</keyword>
<dbReference type="Pfam" id="PF07893">
    <property type="entry name" value="DUF1668"/>
    <property type="match status" value="2"/>
</dbReference>
<dbReference type="STRING" id="4540.A0A3L6RDI7"/>
<organism evidence="1 2">
    <name type="scientific">Panicum miliaceum</name>
    <name type="common">Proso millet</name>
    <name type="synonym">Broomcorn millet</name>
    <dbReference type="NCBI Taxonomy" id="4540"/>
    <lineage>
        <taxon>Eukaryota</taxon>
        <taxon>Viridiplantae</taxon>
        <taxon>Streptophyta</taxon>
        <taxon>Embryophyta</taxon>
        <taxon>Tracheophyta</taxon>
        <taxon>Spermatophyta</taxon>
        <taxon>Magnoliopsida</taxon>
        <taxon>Liliopsida</taxon>
        <taxon>Poales</taxon>
        <taxon>Poaceae</taxon>
        <taxon>PACMAD clade</taxon>
        <taxon>Panicoideae</taxon>
        <taxon>Panicodae</taxon>
        <taxon>Paniceae</taxon>
        <taxon>Panicinae</taxon>
        <taxon>Panicum</taxon>
        <taxon>Panicum sect. Panicum</taxon>
    </lineage>
</organism>
<dbReference type="AlphaFoldDB" id="A0A3L6RDI7"/>
<dbReference type="InterPro" id="IPR012871">
    <property type="entry name" value="DUF1668_ORYSA"/>
</dbReference>
<proteinExistence type="predicted"/>
<evidence type="ECO:0000313" key="1">
    <source>
        <dbReference type="EMBL" id="RLN00887.1"/>
    </source>
</evidence>
<dbReference type="OrthoDB" id="580842at2759"/>
<reference evidence="2" key="1">
    <citation type="journal article" date="2019" name="Nat. Commun.">
        <title>The genome of broomcorn millet.</title>
        <authorList>
            <person name="Zou C."/>
            <person name="Miki D."/>
            <person name="Li D."/>
            <person name="Tang Q."/>
            <person name="Xiao L."/>
            <person name="Rajput S."/>
            <person name="Deng P."/>
            <person name="Jia W."/>
            <person name="Huang R."/>
            <person name="Zhang M."/>
            <person name="Sun Y."/>
            <person name="Hu J."/>
            <person name="Fu X."/>
            <person name="Schnable P.S."/>
            <person name="Li F."/>
            <person name="Zhang H."/>
            <person name="Feng B."/>
            <person name="Zhu X."/>
            <person name="Liu R."/>
            <person name="Schnable J.C."/>
            <person name="Zhu J.-K."/>
            <person name="Zhang H."/>
        </authorList>
    </citation>
    <scope>NUCLEOTIDE SEQUENCE [LARGE SCALE GENOMIC DNA]</scope>
</reference>
<dbReference type="PANTHER" id="PTHR33085">
    <property type="entry name" value="OS12G0113100 PROTEIN-RELATED"/>
    <property type="match status" value="1"/>
</dbReference>
<dbReference type="Proteomes" id="UP000275267">
    <property type="component" value="Unassembled WGS sequence"/>
</dbReference>
<gene>
    <name evidence="1" type="ORF">C2845_PM06G17090</name>
</gene>
<sequence length="191" mass="21288">MVVRHSDILVSVDIGTYSFDTVSRAWSKTDLSAASKLKPPTLRHIWEDELRPPKDWVRGLAYTVHLGSGKFCIARFFKTPEEEPCEDGSGFIRWGCERFAVLTGVEVKRCGEAGGGFRMITHRSKRYRTQGSGEQSHRQAPEIVRAMAFSDFPKEAKTATATGQRPTGQPGLFGCDWEAMETPTLGEKCCL</sequence>
<protein>
    <submittedName>
        <fullName evidence="1">Uncharacterized protein</fullName>
    </submittedName>
</protein>